<name>A0A1M7JT55_9BACT</name>
<dbReference type="RefSeq" id="WP_073092031.1">
    <property type="nucleotide sequence ID" value="NZ_FRCY01000002.1"/>
</dbReference>
<sequence length="363" mass="38629">MKRNYYFSLISSMLLFLVTIFSELSAQELRPVHLGFFYPLSTNGAAAANYSNNLSIHALAGLSGGETGFAIYGLGGLVKGDVTGFQSAGLWLSVSGQLQGAQVAGLVSRAGQADMGVQVAGLVNSAKQGSGVQLAGLVNTAATVEGAQLAGIANFTGRVSGIQLSGILNQAKDVDGVQVSGLVNKAGTVKGMQLSGLINIAETSDYPVGIINLISDGEKRIGVSVDENLTQLVSFRSGGKRMYGILGLGSNFYHEDLPYALETGVGIRLLDRKILRLDLEGSHIWGTNFEKWGGYAKSGLRLLPVAKLSKRLQLYAGPSLNYLNTRNPDGPDLAKYKIWDRYRSQTFKAVHWGFNAGIQVNVH</sequence>
<dbReference type="STRING" id="388280.SAMN04488057_102150"/>
<reference evidence="1 2" key="1">
    <citation type="submission" date="2016-11" db="EMBL/GenBank/DDBJ databases">
        <authorList>
            <person name="Jaros S."/>
            <person name="Januszkiewicz K."/>
            <person name="Wedrychowicz H."/>
        </authorList>
    </citation>
    <scope>NUCLEOTIDE SEQUENCE [LARGE SCALE GENOMIC DNA]</scope>
    <source>
        <strain evidence="1 2">CGMCC 1.6102</strain>
    </source>
</reference>
<organism evidence="1 2">
    <name type="scientific">Cyclobacterium lianum</name>
    <dbReference type="NCBI Taxonomy" id="388280"/>
    <lineage>
        <taxon>Bacteria</taxon>
        <taxon>Pseudomonadati</taxon>
        <taxon>Bacteroidota</taxon>
        <taxon>Cytophagia</taxon>
        <taxon>Cytophagales</taxon>
        <taxon>Cyclobacteriaceae</taxon>
        <taxon>Cyclobacterium</taxon>
    </lineage>
</organism>
<dbReference type="AlphaFoldDB" id="A0A1M7JT55"/>
<evidence type="ECO:0000313" key="1">
    <source>
        <dbReference type="EMBL" id="SHM56174.1"/>
    </source>
</evidence>
<accession>A0A1M7JT55</accession>
<evidence type="ECO:0000313" key="2">
    <source>
        <dbReference type="Proteomes" id="UP000184513"/>
    </source>
</evidence>
<dbReference type="Proteomes" id="UP000184513">
    <property type="component" value="Unassembled WGS sequence"/>
</dbReference>
<protein>
    <submittedName>
        <fullName evidence="1">Uncharacterized protein</fullName>
    </submittedName>
</protein>
<dbReference type="EMBL" id="FRCY01000002">
    <property type="protein sequence ID" value="SHM56174.1"/>
    <property type="molecule type" value="Genomic_DNA"/>
</dbReference>
<gene>
    <name evidence="1" type="ORF">SAMN04488057_102150</name>
</gene>
<keyword evidence="2" id="KW-1185">Reference proteome</keyword>
<dbReference type="OrthoDB" id="5505971at2"/>
<proteinExistence type="predicted"/>